<reference evidence="1 2" key="1">
    <citation type="journal article" date="2019" name="Commun. Biol.">
        <title>The bagworm genome reveals a unique fibroin gene that provides high tensile strength.</title>
        <authorList>
            <person name="Kono N."/>
            <person name="Nakamura H."/>
            <person name="Ohtoshi R."/>
            <person name="Tomita M."/>
            <person name="Numata K."/>
            <person name="Arakawa K."/>
        </authorList>
    </citation>
    <scope>NUCLEOTIDE SEQUENCE [LARGE SCALE GENOMIC DNA]</scope>
</reference>
<protein>
    <submittedName>
        <fullName evidence="1">115 kDa protein in type-1 retrotransposable element R1DM</fullName>
    </submittedName>
</protein>
<dbReference type="OrthoDB" id="412006at2759"/>
<dbReference type="Proteomes" id="UP000299102">
    <property type="component" value="Unassembled WGS sequence"/>
</dbReference>
<accession>A0A4C1XUJ7</accession>
<dbReference type="STRING" id="151549.A0A4C1XUJ7"/>
<organism evidence="1 2">
    <name type="scientific">Eumeta variegata</name>
    <name type="common">Bagworm moth</name>
    <name type="synonym">Eumeta japonica</name>
    <dbReference type="NCBI Taxonomy" id="151549"/>
    <lineage>
        <taxon>Eukaryota</taxon>
        <taxon>Metazoa</taxon>
        <taxon>Ecdysozoa</taxon>
        <taxon>Arthropoda</taxon>
        <taxon>Hexapoda</taxon>
        <taxon>Insecta</taxon>
        <taxon>Pterygota</taxon>
        <taxon>Neoptera</taxon>
        <taxon>Endopterygota</taxon>
        <taxon>Lepidoptera</taxon>
        <taxon>Glossata</taxon>
        <taxon>Ditrysia</taxon>
        <taxon>Tineoidea</taxon>
        <taxon>Psychidae</taxon>
        <taxon>Oiketicinae</taxon>
        <taxon>Eumeta</taxon>
    </lineage>
</organism>
<dbReference type="AlphaFoldDB" id="A0A4C1XUJ7"/>
<comment type="caution">
    <text evidence="1">The sequence shown here is derived from an EMBL/GenBank/DDBJ whole genome shotgun (WGS) entry which is preliminary data.</text>
</comment>
<dbReference type="PANTHER" id="PTHR33481">
    <property type="entry name" value="REVERSE TRANSCRIPTASE"/>
    <property type="match status" value="1"/>
</dbReference>
<gene>
    <name evidence="1" type="ORF">EVAR_85614_1</name>
</gene>
<dbReference type="PANTHER" id="PTHR33481:SF1">
    <property type="entry name" value="ENDONUCLEASE_EXONUCLEASE_PHOSPHATASE DOMAIN-CONTAINING PROTEIN-RELATED"/>
    <property type="match status" value="1"/>
</dbReference>
<dbReference type="EMBL" id="BGZK01000952">
    <property type="protein sequence ID" value="GBP66244.1"/>
    <property type="molecule type" value="Genomic_DNA"/>
</dbReference>
<proteinExistence type="predicted"/>
<name>A0A4C1XUJ7_EUMVA</name>
<keyword evidence="2" id="KW-1185">Reference proteome</keyword>
<evidence type="ECO:0000313" key="1">
    <source>
        <dbReference type="EMBL" id="GBP66244.1"/>
    </source>
</evidence>
<sequence>MVPCTNFLKLLTIPFFSLISYERKFYDKFTLPRADYSACFSQRLTHILTTLHIIKPNRVAIANKCLSLRHFPKQGKVAHVVTIRKPGKEDYIHPKSCRSIGLLSDLGKTVEKLLVNRLQYHVVPTLNERQYGFVPRCRTEDAFCDLMTYLRE</sequence>
<evidence type="ECO:0000313" key="2">
    <source>
        <dbReference type="Proteomes" id="UP000299102"/>
    </source>
</evidence>